<proteinExistence type="predicted"/>
<name>A0A8G2FF97_ACIRU</name>
<feature type="signal peptide" evidence="1">
    <location>
        <begin position="1"/>
        <end position="21"/>
    </location>
</feature>
<keyword evidence="1" id="KW-0732">Signal</keyword>
<dbReference type="Proteomes" id="UP000186308">
    <property type="component" value="Unassembled WGS sequence"/>
</dbReference>
<accession>A0A8G2FF97</accession>
<dbReference type="RefSeq" id="WP_029312038.1">
    <property type="nucleotide sequence ID" value="NZ_FTNE01000002.1"/>
</dbReference>
<gene>
    <name evidence="2" type="ORF">SAMN05421828_102271</name>
</gene>
<dbReference type="EMBL" id="FTNE01000002">
    <property type="protein sequence ID" value="SIQ22862.1"/>
    <property type="molecule type" value="Genomic_DNA"/>
</dbReference>
<comment type="caution">
    <text evidence="2">The sequence shown here is derived from an EMBL/GenBank/DDBJ whole genome shotgun (WGS) entry which is preliminary data.</text>
</comment>
<sequence>MISRIVLFGVAWLALSGWAVASPPVKLALADCGAISGGVSAKAEVWFGAHAGAYRPYLTECRVRDGRGRVVLKIVALRQDAAARHHRLYFYHGKPWDGQDSTALMNADPVPLPVILTPGDRAVGHLQEGLFGEGPGTKSVSFEDWRGDWPRRIVMRVAGAAVLGTYCTPPLIWNAGQDEFVQSKGPAYTGCK</sequence>
<feature type="chain" id="PRO_5034030333" evidence="1">
    <location>
        <begin position="22"/>
        <end position="192"/>
    </location>
</feature>
<evidence type="ECO:0000256" key="1">
    <source>
        <dbReference type="SAM" id="SignalP"/>
    </source>
</evidence>
<evidence type="ECO:0000313" key="2">
    <source>
        <dbReference type="EMBL" id="SIQ22862.1"/>
    </source>
</evidence>
<organism evidence="2 3">
    <name type="scientific">Acidiphilium rubrum</name>
    <dbReference type="NCBI Taxonomy" id="526"/>
    <lineage>
        <taxon>Bacteria</taxon>
        <taxon>Pseudomonadati</taxon>
        <taxon>Pseudomonadota</taxon>
        <taxon>Alphaproteobacteria</taxon>
        <taxon>Acetobacterales</taxon>
        <taxon>Acidocellaceae</taxon>
        <taxon>Acidiphilium</taxon>
    </lineage>
</organism>
<dbReference type="AlphaFoldDB" id="A0A8G2FF97"/>
<protein>
    <submittedName>
        <fullName evidence="2">Uncharacterized protein</fullName>
    </submittedName>
</protein>
<evidence type="ECO:0000313" key="3">
    <source>
        <dbReference type="Proteomes" id="UP000186308"/>
    </source>
</evidence>
<keyword evidence="3" id="KW-1185">Reference proteome</keyword>
<reference evidence="2 3" key="1">
    <citation type="submission" date="2017-01" db="EMBL/GenBank/DDBJ databases">
        <authorList>
            <person name="Varghese N."/>
            <person name="Submissions S."/>
        </authorList>
    </citation>
    <scope>NUCLEOTIDE SEQUENCE [LARGE SCALE GENOMIC DNA]</scope>
    <source>
        <strain evidence="2 3">ATCC 35905</strain>
    </source>
</reference>